<dbReference type="AlphaFoldDB" id="A0AAD9LD30"/>
<dbReference type="InterPro" id="IPR036514">
    <property type="entry name" value="SGNH_hydro_sf"/>
</dbReference>
<feature type="chain" id="PRO_5041928561" evidence="2">
    <location>
        <begin position="32"/>
        <end position="280"/>
    </location>
</feature>
<reference evidence="4" key="1">
    <citation type="submission" date="2023-08" db="EMBL/GenBank/DDBJ databases">
        <title>Reference Genome Resource for the Citrus Pathogen Phytophthora citrophthora.</title>
        <authorList>
            <person name="Moller H."/>
            <person name="Coetzee B."/>
            <person name="Rose L.J."/>
            <person name="Van Niekerk J.M."/>
        </authorList>
    </citation>
    <scope>NUCLEOTIDE SEQUENCE</scope>
    <source>
        <strain evidence="4">STE-U-9442</strain>
    </source>
</reference>
<dbReference type="Proteomes" id="UP001259832">
    <property type="component" value="Unassembled WGS sequence"/>
</dbReference>
<dbReference type="GO" id="GO:0016787">
    <property type="term" value="F:hydrolase activity"/>
    <property type="evidence" value="ECO:0007669"/>
    <property type="project" value="UniProtKB-KW"/>
</dbReference>
<dbReference type="Gene3D" id="3.40.50.1110">
    <property type="entry name" value="SGNH hydrolase"/>
    <property type="match status" value="1"/>
</dbReference>
<feature type="signal peptide" evidence="2">
    <location>
        <begin position="1"/>
        <end position="31"/>
    </location>
</feature>
<dbReference type="PANTHER" id="PTHR14209:SF19">
    <property type="entry name" value="ISOAMYL ACETATE-HYDROLYZING ESTERASE 1 HOMOLOG"/>
    <property type="match status" value="1"/>
</dbReference>
<keyword evidence="1" id="KW-0378">Hydrolase</keyword>
<gene>
    <name evidence="4" type="ORF">P3T76_013321</name>
</gene>
<protein>
    <submittedName>
        <fullName evidence="4">GDSL esterase/lipase</fullName>
    </submittedName>
</protein>
<evidence type="ECO:0000313" key="5">
    <source>
        <dbReference type="Proteomes" id="UP001259832"/>
    </source>
</evidence>
<feature type="domain" description="SGNH hydrolase-type esterase" evidence="3">
    <location>
        <begin position="44"/>
        <end position="235"/>
    </location>
</feature>
<sequence>MVRSLRAKCVLLVFLAAALVVACLIITLADSNPSNIRPVILLTGDSHTQKGTNPAKSGWVTLLENRYVMTADVVTRGLPGYNTKWFVKYVAPTIEREIQKDIYSTPSLITIWFGSNDAALSNGTSSTTHVPIEDYKANLKEIVSHFWTAAPTARILLITPPHINDTARAELSAEQNGTIDRTNAMAKEYARACVETAEEIDVPVLDLNSFFNNMSEVTRNGLLQSDGLHLNALGNIMVDEQLRNKIDEEFTKLEESLEVSQFPAASHYAEEDPWIADSRR</sequence>
<dbReference type="InterPro" id="IPR045136">
    <property type="entry name" value="Iah1-like"/>
</dbReference>
<accession>A0AAD9LD30</accession>
<dbReference type="SUPFAM" id="SSF52266">
    <property type="entry name" value="SGNH hydrolase"/>
    <property type="match status" value="1"/>
</dbReference>
<dbReference type="CDD" id="cd01838">
    <property type="entry name" value="Isoamyl_acetate_hydrolase_like"/>
    <property type="match status" value="1"/>
</dbReference>
<evidence type="ECO:0000256" key="1">
    <source>
        <dbReference type="ARBA" id="ARBA00022801"/>
    </source>
</evidence>
<dbReference type="EMBL" id="JASMQC010000035">
    <property type="protein sequence ID" value="KAK1931132.1"/>
    <property type="molecule type" value="Genomic_DNA"/>
</dbReference>
<dbReference type="FunFam" id="3.40.50.1110:FF:000002">
    <property type="entry name" value="isoamyl acetate-hydrolyzing esterase 1 homolog"/>
    <property type="match status" value="1"/>
</dbReference>
<proteinExistence type="predicted"/>
<dbReference type="Pfam" id="PF13472">
    <property type="entry name" value="Lipase_GDSL_2"/>
    <property type="match status" value="1"/>
</dbReference>
<evidence type="ECO:0000313" key="4">
    <source>
        <dbReference type="EMBL" id="KAK1931132.1"/>
    </source>
</evidence>
<dbReference type="PANTHER" id="PTHR14209">
    <property type="entry name" value="ISOAMYL ACETATE-HYDROLYZING ESTERASE 1"/>
    <property type="match status" value="1"/>
</dbReference>
<keyword evidence="5" id="KW-1185">Reference proteome</keyword>
<organism evidence="4 5">
    <name type="scientific">Phytophthora citrophthora</name>
    <dbReference type="NCBI Taxonomy" id="4793"/>
    <lineage>
        <taxon>Eukaryota</taxon>
        <taxon>Sar</taxon>
        <taxon>Stramenopiles</taxon>
        <taxon>Oomycota</taxon>
        <taxon>Peronosporomycetes</taxon>
        <taxon>Peronosporales</taxon>
        <taxon>Peronosporaceae</taxon>
        <taxon>Phytophthora</taxon>
    </lineage>
</organism>
<evidence type="ECO:0000256" key="2">
    <source>
        <dbReference type="SAM" id="SignalP"/>
    </source>
</evidence>
<evidence type="ECO:0000259" key="3">
    <source>
        <dbReference type="Pfam" id="PF13472"/>
    </source>
</evidence>
<name>A0AAD9LD30_9STRA</name>
<dbReference type="PROSITE" id="PS51257">
    <property type="entry name" value="PROKAR_LIPOPROTEIN"/>
    <property type="match status" value="1"/>
</dbReference>
<comment type="caution">
    <text evidence="4">The sequence shown here is derived from an EMBL/GenBank/DDBJ whole genome shotgun (WGS) entry which is preliminary data.</text>
</comment>
<dbReference type="InterPro" id="IPR013830">
    <property type="entry name" value="SGNH_hydro"/>
</dbReference>
<keyword evidence="2" id="KW-0732">Signal</keyword>